<organism evidence="10 11">
    <name type="scientific">Alloyangia pacifica</name>
    <dbReference type="NCBI Taxonomy" id="311180"/>
    <lineage>
        <taxon>Bacteria</taxon>
        <taxon>Pseudomonadati</taxon>
        <taxon>Pseudomonadota</taxon>
        <taxon>Alphaproteobacteria</taxon>
        <taxon>Rhodobacterales</taxon>
        <taxon>Roseobacteraceae</taxon>
        <taxon>Alloyangia</taxon>
    </lineage>
</organism>
<evidence type="ECO:0000313" key="11">
    <source>
        <dbReference type="Proteomes" id="UP000199392"/>
    </source>
</evidence>
<evidence type="ECO:0000256" key="6">
    <source>
        <dbReference type="ARBA" id="ARBA00022884"/>
    </source>
</evidence>
<keyword evidence="2 7" id="KW-0963">Cytoplasm</keyword>
<sequence length="782" mass="85879">MSKLPSKAEILEWIEAHPTQTAKRDIAKAFGIKGAARIDLKRILKELEAEGHLEKRHKTYRDPDRLPPVSVLQVKAPDENGDLFAQPLEWHGEGVEPIVLLVLRASDPALGEGDRILAKLQVVHEADHNYEARLIRKIGVSPRKIVGIFRKGPEGGRIVPIDKGADKEWLVAPDAMGGAKDGELVEAEQAGPRASRMGLPKARIVMRLGDPSEPKAVSLIAIHQHGIPDDFPPKVLEEADRMKPAGLKGRTDLRELPLVTIDPADARDHDDACFAEADEDPKNPGGHVIWVAIADVAHYVLPGSQLDREAKKRGNSSYFPDRVVPMLPDRLSGDLCSLHEGVPRACIAVRMVIDSEGNKRSHEFVRGLMRSPASLNYAEVQQAMDGEPNDKTGPLLEDVIRPLYNAYYALRAARDRRQPLDLELPERKIVLAEDGTVASVNFVDRLDAHKLIEEFMILANVAAAETLIAKRTPLLFRVHEEPPVEKLDALRETALAAGLTLAKGQVLKTSHLNKLLHDAAGREDAELINLATLRSMTQAYYNPENFGHFGLALRNYAHFTSPIRRYSDLIVHRGLITAHGWGDDGLSQEDIERLQQTAEHISDTERRSMMAERDTTDRYLAAYLSERVGAEFGGRISGIAKFGVFVKLDESGADGLVPIRNLGNEFFHFDRDAGTLMGADTGTLITLGQRVRVKLVDVTPVTGGIGLELLELAGEAVEAPRHRKPAGYGRFKKTPGSKPGGKGGPKGKGGKGKGPARRKDVQARAKDAKTARKVSRTRKADR</sequence>
<keyword evidence="5 7" id="KW-0269">Exonuclease</keyword>
<feature type="region of interest" description="Disordered" evidence="8">
    <location>
        <begin position="721"/>
        <end position="782"/>
    </location>
</feature>
<evidence type="ECO:0000256" key="5">
    <source>
        <dbReference type="ARBA" id="ARBA00022839"/>
    </source>
</evidence>
<evidence type="ECO:0000256" key="8">
    <source>
        <dbReference type="SAM" id="MobiDB-lite"/>
    </source>
</evidence>
<dbReference type="InterPro" id="IPR012340">
    <property type="entry name" value="NA-bd_OB-fold"/>
</dbReference>
<evidence type="ECO:0000313" key="10">
    <source>
        <dbReference type="EMBL" id="SFS97940.1"/>
    </source>
</evidence>
<feature type="domain" description="S1 motif" evidence="9">
    <location>
        <begin position="629"/>
        <end position="710"/>
    </location>
</feature>
<dbReference type="InterPro" id="IPR011805">
    <property type="entry name" value="RNase_R"/>
</dbReference>
<dbReference type="GO" id="GO:0006402">
    <property type="term" value="P:mRNA catabolic process"/>
    <property type="evidence" value="ECO:0007669"/>
    <property type="project" value="TreeGrafter"/>
</dbReference>
<dbReference type="STRING" id="311180.SAMN04488050_107253"/>
<evidence type="ECO:0000256" key="1">
    <source>
        <dbReference type="ARBA" id="ARBA00001849"/>
    </source>
</evidence>
<dbReference type="SMART" id="SM00316">
    <property type="entry name" value="S1"/>
    <property type="match status" value="1"/>
</dbReference>
<dbReference type="GO" id="GO:0008859">
    <property type="term" value="F:exoribonuclease II activity"/>
    <property type="evidence" value="ECO:0007669"/>
    <property type="project" value="UniProtKB-UniRule"/>
</dbReference>
<dbReference type="GO" id="GO:0005829">
    <property type="term" value="C:cytosol"/>
    <property type="evidence" value="ECO:0007669"/>
    <property type="project" value="TreeGrafter"/>
</dbReference>
<dbReference type="Pfam" id="PF00773">
    <property type="entry name" value="RNB"/>
    <property type="match status" value="1"/>
</dbReference>
<feature type="compositionally biased region" description="Basic residues" evidence="8">
    <location>
        <begin position="721"/>
        <end position="735"/>
    </location>
</feature>
<dbReference type="HAMAP" id="MF_01895">
    <property type="entry name" value="RNase_R"/>
    <property type="match status" value="1"/>
</dbReference>
<keyword evidence="6 7" id="KW-0694">RNA-binding</keyword>
<keyword evidence="4 7" id="KW-0378">Hydrolase</keyword>
<comment type="function">
    <text evidence="7">3'-5' exoribonuclease that releases 5'-nucleoside monophosphates and is involved in maturation of structured RNAs.</text>
</comment>
<dbReference type="SUPFAM" id="SSF50249">
    <property type="entry name" value="Nucleic acid-binding proteins"/>
    <property type="match status" value="2"/>
</dbReference>
<protein>
    <recommendedName>
        <fullName evidence="7">Ribonuclease R</fullName>
        <shortName evidence="7">RNase R</shortName>
        <ecNumber evidence="7">3.1.13.1</ecNumber>
    </recommendedName>
</protein>
<keyword evidence="3 7" id="KW-0540">Nuclease</keyword>
<evidence type="ECO:0000256" key="3">
    <source>
        <dbReference type="ARBA" id="ARBA00022722"/>
    </source>
</evidence>
<dbReference type="PANTHER" id="PTHR23355:SF9">
    <property type="entry name" value="DIS3-LIKE EXONUCLEASE 2"/>
    <property type="match status" value="1"/>
</dbReference>
<dbReference type="Pfam" id="PF00575">
    <property type="entry name" value="S1"/>
    <property type="match status" value="1"/>
</dbReference>
<dbReference type="EC" id="3.1.13.1" evidence="7"/>
<dbReference type="EMBL" id="FOZW01000007">
    <property type="protein sequence ID" value="SFS97940.1"/>
    <property type="molecule type" value="Genomic_DNA"/>
</dbReference>
<evidence type="ECO:0000256" key="7">
    <source>
        <dbReference type="HAMAP-Rule" id="MF_01895"/>
    </source>
</evidence>
<dbReference type="OrthoDB" id="9764149at2"/>
<evidence type="ECO:0000259" key="9">
    <source>
        <dbReference type="PROSITE" id="PS50126"/>
    </source>
</evidence>
<dbReference type="InterPro" id="IPR004476">
    <property type="entry name" value="RNase_II/RNase_R"/>
</dbReference>
<proteinExistence type="inferred from homology"/>
<dbReference type="NCBIfam" id="TIGR00358">
    <property type="entry name" value="3_prime_RNase"/>
    <property type="match status" value="1"/>
</dbReference>
<dbReference type="CDD" id="cd04471">
    <property type="entry name" value="S1_RNase_R"/>
    <property type="match status" value="1"/>
</dbReference>
<comment type="similarity">
    <text evidence="7">Belongs to the RNR ribonuclease family. RNase R subfamily.</text>
</comment>
<comment type="subcellular location">
    <subcellularLocation>
        <location evidence="7">Cytoplasm</location>
    </subcellularLocation>
</comment>
<reference evidence="11" key="1">
    <citation type="submission" date="2016-10" db="EMBL/GenBank/DDBJ databases">
        <authorList>
            <person name="Varghese N."/>
            <person name="Submissions S."/>
        </authorList>
    </citation>
    <scope>NUCLEOTIDE SEQUENCE [LARGE SCALE GENOMIC DNA]</scope>
    <source>
        <strain evidence="11">DSM 26894</strain>
    </source>
</reference>
<feature type="compositionally biased region" description="Basic residues" evidence="8">
    <location>
        <begin position="771"/>
        <end position="782"/>
    </location>
</feature>
<dbReference type="InterPro" id="IPR022966">
    <property type="entry name" value="RNase_II/R_CS"/>
</dbReference>
<dbReference type="PROSITE" id="PS01175">
    <property type="entry name" value="RIBONUCLEASE_II"/>
    <property type="match status" value="1"/>
</dbReference>
<evidence type="ECO:0000256" key="4">
    <source>
        <dbReference type="ARBA" id="ARBA00022801"/>
    </source>
</evidence>
<dbReference type="InterPro" id="IPR050180">
    <property type="entry name" value="RNR_Ribonuclease"/>
</dbReference>
<gene>
    <name evidence="7" type="primary">rnr</name>
    <name evidence="10" type="ORF">SAMN04488050_107253</name>
</gene>
<evidence type="ECO:0000256" key="2">
    <source>
        <dbReference type="ARBA" id="ARBA00022490"/>
    </source>
</evidence>
<feature type="compositionally biased region" description="Gly residues" evidence="8">
    <location>
        <begin position="738"/>
        <end position="747"/>
    </location>
</feature>
<dbReference type="Pfam" id="PF17876">
    <property type="entry name" value="CSD2"/>
    <property type="match status" value="1"/>
</dbReference>
<dbReference type="PROSITE" id="PS50126">
    <property type="entry name" value="S1"/>
    <property type="match status" value="1"/>
</dbReference>
<dbReference type="InterPro" id="IPR040476">
    <property type="entry name" value="CSD2"/>
</dbReference>
<dbReference type="InterPro" id="IPR001900">
    <property type="entry name" value="RNase_II/R"/>
</dbReference>
<name>A0A1I6U922_9RHOB</name>
<dbReference type="SMART" id="SM00955">
    <property type="entry name" value="RNB"/>
    <property type="match status" value="1"/>
</dbReference>
<comment type="catalytic activity">
    <reaction evidence="1 7">
        <text>Exonucleolytic cleavage in the 3'- to 5'-direction to yield nucleoside 5'-phosphates.</text>
        <dbReference type="EC" id="3.1.13.1"/>
    </reaction>
</comment>
<dbReference type="AlphaFoldDB" id="A0A1I6U922"/>
<dbReference type="Proteomes" id="UP000199392">
    <property type="component" value="Unassembled WGS sequence"/>
</dbReference>
<dbReference type="Gene3D" id="2.40.50.140">
    <property type="entry name" value="Nucleic acid-binding proteins"/>
    <property type="match status" value="1"/>
</dbReference>
<feature type="compositionally biased region" description="Basic and acidic residues" evidence="8">
    <location>
        <begin position="757"/>
        <end position="770"/>
    </location>
</feature>
<accession>A0A1I6U922</accession>
<dbReference type="RefSeq" id="WP_092426039.1">
    <property type="nucleotide sequence ID" value="NZ_FNCL01000007.1"/>
</dbReference>
<dbReference type="NCBIfam" id="TIGR02063">
    <property type="entry name" value="RNase_R"/>
    <property type="match status" value="1"/>
</dbReference>
<dbReference type="InterPro" id="IPR003029">
    <property type="entry name" value="S1_domain"/>
</dbReference>
<dbReference type="PANTHER" id="PTHR23355">
    <property type="entry name" value="RIBONUCLEASE"/>
    <property type="match status" value="1"/>
</dbReference>
<keyword evidence="11" id="KW-1185">Reference proteome</keyword>
<dbReference type="GO" id="GO:0003723">
    <property type="term" value="F:RNA binding"/>
    <property type="evidence" value="ECO:0007669"/>
    <property type="project" value="UniProtKB-UniRule"/>
</dbReference>